<dbReference type="GO" id="GO:0015030">
    <property type="term" value="C:Cajal body"/>
    <property type="evidence" value="ECO:0007669"/>
    <property type="project" value="UniProtKB-SubCell"/>
</dbReference>
<protein>
    <recommendedName>
        <fullName evidence="4">Tudor domain-containing protein</fullName>
    </recommendedName>
</protein>
<proteinExistence type="inferred from homology"/>
<evidence type="ECO:0000313" key="5">
    <source>
        <dbReference type="EMBL" id="KNC75916.1"/>
    </source>
</evidence>
<dbReference type="Pfam" id="PF06003">
    <property type="entry name" value="SMN_Tudor"/>
    <property type="match status" value="1"/>
</dbReference>
<dbReference type="InterPro" id="IPR002999">
    <property type="entry name" value="Tudor"/>
</dbReference>
<evidence type="ECO:0000256" key="1">
    <source>
        <dbReference type="ARBA" id="ARBA00004408"/>
    </source>
</evidence>
<dbReference type="InterPro" id="IPR010304">
    <property type="entry name" value="SMN_Tudor"/>
</dbReference>
<keyword evidence="6" id="KW-1185">Reference proteome</keyword>
<dbReference type="Proteomes" id="UP000054560">
    <property type="component" value="Unassembled WGS sequence"/>
</dbReference>
<dbReference type="Gene3D" id="2.30.30.140">
    <property type="match status" value="1"/>
</dbReference>
<evidence type="ECO:0000259" key="4">
    <source>
        <dbReference type="PROSITE" id="PS50304"/>
    </source>
</evidence>
<keyword evidence="3" id="KW-0539">Nucleus</keyword>
<evidence type="ECO:0000313" key="6">
    <source>
        <dbReference type="Proteomes" id="UP000054560"/>
    </source>
</evidence>
<dbReference type="OrthoDB" id="79171at2759"/>
<comment type="similarity">
    <text evidence="2">Belongs to the SMN family.</text>
</comment>
<comment type="subcellular location">
    <subcellularLocation>
        <location evidence="1">Nucleus</location>
        <location evidence="1">Cajal body</location>
    </subcellularLocation>
</comment>
<feature type="domain" description="Tudor" evidence="4">
    <location>
        <begin position="18"/>
        <end position="55"/>
    </location>
</feature>
<sequence>MVTNKKWLQMFEEKEGDHWKAKDKCRAVWSEDGEAYDCEILRIRTDCFGQRVLHP</sequence>
<name>A0A0L0FHG7_9EUKA</name>
<dbReference type="GeneID" id="25912073"/>
<reference evidence="5 6" key="1">
    <citation type="submission" date="2011-02" db="EMBL/GenBank/DDBJ databases">
        <title>The Genome Sequence of Sphaeroforma arctica JP610.</title>
        <authorList>
            <consortium name="The Broad Institute Genome Sequencing Platform"/>
            <person name="Russ C."/>
            <person name="Cuomo C."/>
            <person name="Young S.K."/>
            <person name="Zeng Q."/>
            <person name="Gargeya S."/>
            <person name="Alvarado L."/>
            <person name="Berlin A."/>
            <person name="Chapman S.B."/>
            <person name="Chen Z."/>
            <person name="Freedman E."/>
            <person name="Gellesch M."/>
            <person name="Goldberg J."/>
            <person name="Griggs A."/>
            <person name="Gujja S."/>
            <person name="Heilman E."/>
            <person name="Heiman D."/>
            <person name="Howarth C."/>
            <person name="Mehta T."/>
            <person name="Neiman D."/>
            <person name="Pearson M."/>
            <person name="Roberts A."/>
            <person name="Saif S."/>
            <person name="Shea T."/>
            <person name="Shenoy N."/>
            <person name="Sisk P."/>
            <person name="Stolte C."/>
            <person name="Sykes S."/>
            <person name="White J."/>
            <person name="Yandava C."/>
            <person name="Burger G."/>
            <person name="Gray M.W."/>
            <person name="Holland P.W.H."/>
            <person name="King N."/>
            <person name="Lang F.B.F."/>
            <person name="Roger A.J."/>
            <person name="Ruiz-Trillo I."/>
            <person name="Haas B."/>
            <person name="Nusbaum C."/>
            <person name="Birren B."/>
        </authorList>
    </citation>
    <scope>NUCLEOTIDE SEQUENCE [LARGE SCALE GENOMIC DNA]</scope>
    <source>
        <strain evidence="5 6">JP610</strain>
    </source>
</reference>
<evidence type="ECO:0000256" key="2">
    <source>
        <dbReference type="ARBA" id="ARBA00005371"/>
    </source>
</evidence>
<accession>A0A0L0FHG7</accession>
<dbReference type="GO" id="GO:0006397">
    <property type="term" value="P:mRNA processing"/>
    <property type="evidence" value="ECO:0007669"/>
    <property type="project" value="InterPro"/>
</dbReference>
<organism evidence="5 6">
    <name type="scientific">Sphaeroforma arctica JP610</name>
    <dbReference type="NCBI Taxonomy" id="667725"/>
    <lineage>
        <taxon>Eukaryota</taxon>
        <taxon>Ichthyosporea</taxon>
        <taxon>Ichthyophonida</taxon>
        <taxon>Sphaeroforma</taxon>
    </lineage>
</organism>
<dbReference type="PROSITE" id="PS50304">
    <property type="entry name" value="TUDOR"/>
    <property type="match status" value="1"/>
</dbReference>
<dbReference type="GO" id="GO:0005737">
    <property type="term" value="C:cytoplasm"/>
    <property type="evidence" value="ECO:0007669"/>
    <property type="project" value="InterPro"/>
</dbReference>
<dbReference type="RefSeq" id="XP_014149818.1">
    <property type="nucleotide sequence ID" value="XM_014294343.1"/>
</dbReference>
<gene>
    <name evidence="5" type="ORF">SARC_11569</name>
</gene>
<evidence type="ECO:0000256" key="3">
    <source>
        <dbReference type="ARBA" id="ARBA00023242"/>
    </source>
</evidence>
<dbReference type="GO" id="GO:0003723">
    <property type="term" value="F:RNA binding"/>
    <property type="evidence" value="ECO:0007669"/>
    <property type="project" value="InterPro"/>
</dbReference>
<dbReference type="EMBL" id="KQ243358">
    <property type="protein sequence ID" value="KNC75916.1"/>
    <property type="molecule type" value="Genomic_DNA"/>
</dbReference>
<dbReference type="AlphaFoldDB" id="A0A0L0FHG7"/>